<proteinExistence type="predicted"/>
<organism evidence="1 2">
    <name type="scientific">Akkermansia biwaensis</name>
    <dbReference type="NCBI Taxonomy" id="2946555"/>
    <lineage>
        <taxon>Bacteria</taxon>
        <taxon>Pseudomonadati</taxon>
        <taxon>Verrucomicrobiota</taxon>
        <taxon>Verrucomicrobiia</taxon>
        <taxon>Verrucomicrobiales</taxon>
        <taxon>Akkermansiaceae</taxon>
        <taxon>Akkermansia</taxon>
    </lineage>
</organism>
<protein>
    <recommendedName>
        <fullName evidence="3">PEP-CTERM sorting domain-containing protein</fullName>
    </recommendedName>
</protein>
<evidence type="ECO:0000313" key="2">
    <source>
        <dbReference type="Proteomes" id="UP001062263"/>
    </source>
</evidence>
<keyword evidence="2" id="KW-1185">Reference proteome</keyword>
<evidence type="ECO:0008006" key="3">
    <source>
        <dbReference type="Google" id="ProtNLM"/>
    </source>
</evidence>
<evidence type="ECO:0000313" key="1">
    <source>
        <dbReference type="EMBL" id="BDL43177.1"/>
    </source>
</evidence>
<dbReference type="EMBL" id="AP025943">
    <property type="protein sequence ID" value="BDL43177.1"/>
    <property type="molecule type" value="Genomic_DNA"/>
</dbReference>
<dbReference type="SUPFAM" id="SSF54001">
    <property type="entry name" value="Cysteine proteinases"/>
    <property type="match status" value="1"/>
</dbReference>
<dbReference type="Gene3D" id="3.90.70.10">
    <property type="entry name" value="Cysteine proteinases"/>
    <property type="match status" value="1"/>
</dbReference>
<dbReference type="InterPro" id="IPR038765">
    <property type="entry name" value="Papain-like_cys_pep_sf"/>
</dbReference>
<reference evidence="1" key="1">
    <citation type="submission" date="2022-06" db="EMBL/GenBank/DDBJ databases">
        <title>Akkermansia biwalacus sp. nov., an anaerobic mucin-degrading bacterium isolated from human intestine.</title>
        <authorList>
            <person name="Kobayashi Y."/>
            <person name="Inoue S."/>
            <person name="Kawahara T."/>
            <person name="Kohda N."/>
        </authorList>
    </citation>
    <scope>NUCLEOTIDE SEQUENCE</scope>
    <source>
        <strain evidence="1">WON2089</strain>
    </source>
</reference>
<accession>A0ABM7ZEI3</accession>
<sequence>MGGYTLNSNIYQNDFKTGEAEARQSGRYWEEHVKLMGFSTDIINYPCPYITGQYISGLKDVQSLGTLFLSYFDRGGCIALFLTYHEENQYNGHVISCCGVEINETTGMIEFVYVTDSDNDKGLEKRAVVYNETDHRLHLGSENSNNWINAYDALILPFYNVLEPSSYSTVLVFAGCALLRRRRSL</sequence>
<dbReference type="Proteomes" id="UP001062263">
    <property type="component" value="Chromosome"/>
</dbReference>
<name>A0ABM7ZEI3_9BACT</name>
<gene>
    <name evidence="1" type="ORF">Abiwalacus_07510</name>
</gene>